<feature type="compositionally biased region" description="Polar residues" evidence="1">
    <location>
        <begin position="222"/>
        <end position="242"/>
    </location>
</feature>
<comment type="caution">
    <text evidence="4">The sequence shown here is derived from an EMBL/GenBank/DDBJ whole genome shotgun (WGS) entry which is preliminary data.</text>
</comment>
<proteinExistence type="predicted"/>
<dbReference type="InterPro" id="IPR001387">
    <property type="entry name" value="Cro/C1-type_HTH"/>
</dbReference>
<gene>
    <name evidence="4" type="ORF">SAMN02910354_01749</name>
</gene>
<evidence type="ECO:0000313" key="4">
    <source>
        <dbReference type="EMBL" id="SCY17963.1"/>
    </source>
</evidence>
<evidence type="ECO:0000313" key="5">
    <source>
        <dbReference type="Proteomes" id="UP000199588"/>
    </source>
</evidence>
<keyword evidence="2" id="KW-0472">Membrane</keyword>
<keyword evidence="2" id="KW-1133">Transmembrane helix</keyword>
<keyword evidence="2" id="KW-0812">Transmembrane</keyword>
<organism evidence="4 5">
    <name type="scientific">Basfia succiniciproducens</name>
    <dbReference type="NCBI Taxonomy" id="653940"/>
    <lineage>
        <taxon>Bacteria</taxon>
        <taxon>Pseudomonadati</taxon>
        <taxon>Pseudomonadota</taxon>
        <taxon>Gammaproteobacteria</taxon>
        <taxon>Pasteurellales</taxon>
        <taxon>Pasteurellaceae</taxon>
        <taxon>Basfia</taxon>
    </lineage>
</organism>
<dbReference type="Proteomes" id="UP000199588">
    <property type="component" value="Unassembled WGS sequence"/>
</dbReference>
<dbReference type="InterPro" id="IPR025194">
    <property type="entry name" value="RodZ-like_C"/>
</dbReference>
<sequence length="324" mass="36027">MDNQTISDQSPLSLGEQLRRAREKLNISIDEVAAKLNLRSAIIQAIENDEFVQKSIPSTFMKGYVRNYAKFLKLPDGLLTSSMPNFAEEPKNDLNKNSRTKHSVNPHAAHSRWVGYLTTLVVLFVAGMTALWWWENYQQSNNERDNLVQNYVATEDRTAERSDNVVEIPAIQTIPEASTPVPEANTNESVEIAPVVANTPVVTNETQPVQQTAEQTNTAQAMLQQHSTEPEQAQPTDNETTEPATVTAGDLQIEVTGVNCWISVKDAKRKVLAQKEYKQGEILTFNEGSPYSVIIGAPGNVKITYKGEAYPLKVDGRVAKFKLQ</sequence>
<evidence type="ECO:0000259" key="3">
    <source>
        <dbReference type="PROSITE" id="PS50943"/>
    </source>
</evidence>
<dbReference type="PANTHER" id="PTHR34475:SF1">
    <property type="entry name" value="CYTOSKELETON PROTEIN RODZ"/>
    <property type="match status" value="1"/>
</dbReference>
<dbReference type="CDD" id="cd00093">
    <property type="entry name" value="HTH_XRE"/>
    <property type="match status" value="1"/>
</dbReference>
<keyword evidence="5" id="KW-1185">Reference proteome</keyword>
<feature type="transmembrane region" description="Helical" evidence="2">
    <location>
        <begin position="113"/>
        <end position="134"/>
    </location>
</feature>
<dbReference type="PANTHER" id="PTHR34475">
    <property type="match status" value="1"/>
</dbReference>
<dbReference type="Pfam" id="PF13413">
    <property type="entry name" value="HTH_25"/>
    <property type="match status" value="1"/>
</dbReference>
<accession>A0A1G5DT37</accession>
<reference evidence="4 5" key="1">
    <citation type="submission" date="2016-10" db="EMBL/GenBank/DDBJ databases">
        <authorList>
            <person name="Varghese N."/>
            <person name="Submissions S."/>
        </authorList>
    </citation>
    <scope>NUCLEOTIDE SEQUENCE [LARGE SCALE GENOMIC DNA]</scope>
    <source>
        <strain evidence="4 5">DSM 22022</strain>
    </source>
</reference>
<feature type="compositionally biased region" description="Low complexity" evidence="1">
    <location>
        <begin position="210"/>
        <end position="221"/>
    </location>
</feature>
<dbReference type="SUPFAM" id="SSF47413">
    <property type="entry name" value="lambda repressor-like DNA-binding domains"/>
    <property type="match status" value="1"/>
</dbReference>
<dbReference type="Gene3D" id="1.10.260.40">
    <property type="entry name" value="lambda repressor-like DNA-binding domains"/>
    <property type="match status" value="1"/>
</dbReference>
<feature type="domain" description="HTH cro/C1-type" evidence="3">
    <location>
        <begin position="18"/>
        <end position="50"/>
    </location>
</feature>
<evidence type="ECO:0000256" key="2">
    <source>
        <dbReference type="SAM" id="Phobius"/>
    </source>
</evidence>
<dbReference type="InterPro" id="IPR010982">
    <property type="entry name" value="Lambda_DNA-bd_dom_sf"/>
</dbReference>
<feature type="region of interest" description="Disordered" evidence="1">
    <location>
        <begin position="210"/>
        <end position="242"/>
    </location>
</feature>
<dbReference type="Pfam" id="PF13464">
    <property type="entry name" value="RodZ_C"/>
    <property type="match status" value="1"/>
</dbReference>
<dbReference type="InterPro" id="IPR050400">
    <property type="entry name" value="Bact_Cytoskel_RodZ"/>
</dbReference>
<dbReference type="RefSeq" id="WP_011201078.1">
    <property type="nucleotide sequence ID" value="NZ_CP015031.1"/>
</dbReference>
<dbReference type="PROSITE" id="PS50943">
    <property type="entry name" value="HTH_CROC1"/>
    <property type="match status" value="1"/>
</dbReference>
<evidence type="ECO:0000256" key="1">
    <source>
        <dbReference type="SAM" id="MobiDB-lite"/>
    </source>
</evidence>
<protein>
    <submittedName>
        <fullName evidence="4">Cytoskeleton protein RodZ</fullName>
    </submittedName>
</protein>
<dbReference type="EMBL" id="FMUQ01000014">
    <property type="protein sequence ID" value="SCY17963.1"/>
    <property type="molecule type" value="Genomic_DNA"/>
</dbReference>
<name>A0A1G5DT37_9PAST</name>